<gene>
    <name evidence="5" type="ORF">ANN_09076</name>
</gene>
<feature type="repeat" description="ANK" evidence="3">
    <location>
        <begin position="218"/>
        <end position="250"/>
    </location>
</feature>
<dbReference type="PANTHER" id="PTHR24198">
    <property type="entry name" value="ANKYRIN REPEAT AND PROTEIN KINASE DOMAIN-CONTAINING PROTEIN"/>
    <property type="match status" value="1"/>
</dbReference>
<keyword evidence="1" id="KW-0677">Repeat</keyword>
<evidence type="ECO:0000256" key="2">
    <source>
        <dbReference type="ARBA" id="ARBA00023043"/>
    </source>
</evidence>
<dbReference type="Proteomes" id="UP001148838">
    <property type="component" value="Unassembled WGS sequence"/>
</dbReference>
<feature type="transmembrane region" description="Helical" evidence="4">
    <location>
        <begin position="354"/>
        <end position="377"/>
    </location>
</feature>
<dbReference type="InterPro" id="IPR002110">
    <property type="entry name" value="Ankyrin_rpt"/>
</dbReference>
<dbReference type="SUPFAM" id="SSF48403">
    <property type="entry name" value="Ankyrin repeat"/>
    <property type="match status" value="1"/>
</dbReference>
<dbReference type="EMBL" id="JAJSOF020000005">
    <property type="protein sequence ID" value="KAJ4447087.1"/>
    <property type="molecule type" value="Genomic_DNA"/>
</dbReference>
<name>A0ABQ8TKS3_PERAM</name>
<keyword evidence="4" id="KW-0472">Membrane</keyword>
<dbReference type="PROSITE" id="PS50297">
    <property type="entry name" value="ANK_REP_REGION"/>
    <property type="match status" value="5"/>
</dbReference>
<evidence type="ECO:0008006" key="7">
    <source>
        <dbReference type="Google" id="ProtNLM"/>
    </source>
</evidence>
<keyword evidence="4" id="KW-0812">Transmembrane</keyword>
<dbReference type="Gene3D" id="1.25.40.20">
    <property type="entry name" value="Ankyrin repeat-containing domain"/>
    <property type="match status" value="3"/>
</dbReference>
<comment type="caution">
    <text evidence="5">The sequence shown here is derived from an EMBL/GenBank/DDBJ whole genome shotgun (WGS) entry which is preliminary data.</text>
</comment>
<proteinExistence type="predicted"/>
<keyword evidence="6" id="KW-1185">Reference proteome</keyword>
<dbReference type="InterPro" id="IPR036770">
    <property type="entry name" value="Ankyrin_rpt-contain_sf"/>
</dbReference>
<evidence type="ECO:0000256" key="1">
    <source>
        <dbReference type="ARBA" id="ARBA00022737"/>
    </source>
</evidence>
<reference evidence="5 6" key="1">
    <citation type="journal article" date="2022" name="Allergy">
        <title>Genome assembly and annotation of Periplaneta americana reveal a comprehensive cockroach allergen profile.</title>
        <authorList>
            <person name="Wang L."/>
            <person name="Xiong Q."/>
            <person name="Saelim N."/>
            <person name="Wang L."/>
            <person name="Nong W."/>
            <person name="Wan A.T."/>
            <person name="Shi M."/>
            <person name="Liu X."/>
            <person name="Cao Q."/>
            <person name="Hui J.H.L."/>
            <person name="Sookrung N."/>
            <person name="Leung T.F."/>
            <person name="Tungtrongchitr A."/>
            <person name="Tsui S.K.W."/>
        </authorList>
    </citation>
    <scope>NUCLEOTIDE SEQUENCE [LARGE SCALE GENOMIC DNA]</scope>
    <source>
        <strain evidence="5">PWHHKU_190912</strain>
    </source>
</reference>
<dbReference type="PROSITE" id="PS50088">
    <property type="entry name" value="ANK_REPEAT"/>
    <property type="match status" value="5"/>
</dbReference>
<dbReference type="Pfam" id="PF12796">
    <property type="entry name" value="Ank_2"/>
    <property type="match status" value="2"/>
</dbReference>
<evidence type="ECO:0000313" key="6">
    <source>
        <dbReference type="Proteomes" id="UP001148838"/>
    </source>
</evidence>
<protein>
    <recommendedName>
        <fullName evidence="7">Transient receptor potential cation channel subfamily A member 1</fullName>
    </recommendedName>
</protein>
<evidence type="ECO:0000256" key="3">
    <source>
        <dbReference type="PROSITE-ProRule" id="PRU00023"/>
    </source>
</evidence>
<feature type="repeat" description="ANK" evidence="3">
    <location>
        <begin position="110"/>
        <end position="142"/>
    </location>
</feature>
<dbReference type="SMART" id="SM00248">
    <property type="entry name" value="ANK"/>
    <property type="match status" value="5"/>
</dbReference>
<evidence type="ECO:0000313" key="5">
    <source>
        <dbReference type="EMBL" id="KAJ4447087.1"/>
    </source>
</evidence>
<keyword evidence="4" id="KW-1133">Transmembrane helix</keyword>
<feature type="repeat" description="ANK" evidence="3">
    <location>
        <begin position="143"/>
        <end position="165"/>
    </location>
</feature>
<evidence type="ECO:0000256" key="4">
    <source>
        <dbReference type="SAM" id="Phobius"/>
    </source>
</evidence>
<organism evidence="5 6">
    <name type="scientific">Periplaneta americana</name>
    <name type="common">American cockroach</name>
    <name type="synonym">Blatta americana</name>
    <dbReference type="NCBI Taxonomy" id="6978"/>
    <lineage>
        <taxon>Eukaryota</taxon>
        <taxon>Metazoa</taxon>
        <taxon>Ecdysozoa</taxon>
        <taxon>Arthropoda</taxon>
        <taxon>Hexapoda</taxon>
        <taxon>Insecta</taxon>
        <taxon>Pterygota</taxon>
        <taxon>Neoptera</taxon>
        <taxon>Polyneoptera</taxon>
        <taxon>Dictyoptera</taxon>
        <taxon>Blattodea</taxon>
        <taxon>Blattoidea</taxon>
        <taxon>Blattidae</taxon>
        <taxon>Blattinae</taxon>
        <taxon>Periplaneta</taxon>
    </lineage>
</organism>
<feature type="repeat" description="ANK" evidence="3">
    <location>
        <begin position="77"/>
        <end position="109"/>
    </location>
</feature>
<keyword evidence="2 3" id="KW-0040">ANK repeat</keyword>
<sequence>MRRSISVIRRASNGEQHALHWKVVITERNRESENERTCSRKSKSGRSHTCKKGDALAFESRLLHFHGDINLTAGDSYGNTLLHLAVKSSSSECVSLLLKRNANPDVKNVDMDTPLHLAAQLESSECVRLLLDAGARACECNSTGNTPLHYAAEECSTDTLQILIDYIRDNPFYNLEFEINALNDNKRSPLHLAAQSGSLKCVKLLFENKSNLTSVDEVDNTALHYAAMSGSADCVKFLIDNGADLLAVNNAKYTALSYIVDSMPNGEDLLINILNEGICLSKLDNEKEKLKINLSVLCPESRNRIAVANRLYSSHRFRFGRFPNFWRNSTTNSTDDGYLTYVTEALSSMRFASIVASVLFVMVVIIALLNMLVALAVRGGDELLDYGKVYHLWSQAQLLYEWNEVKRFLRMKSRSIETYFYLDRNGYITIGDKDVPTTLRHELSVVAKYKDQKRKNKLNISAIETLIEDKLSSFLYEIKDLKDNLMTALRNDTRQEI</sequence>
<dbReference type="PANTHER" id="PTHR24198:SF165">
    <property type="entry name" value="ANKYRIN REPEAT-CONTAINING PROTEIN-RELATED"/>
    <property type="match status" value="1"/>
</dbReference>
<accession>A0ABQ8TKS3</accession>
<feature type="repeat" description="ANK" evidence="3">
    <location>
        <begin position="185"/>
        <end position="217"/>
    </location>
</feature>